<dbReference type="GO" id="GO:0009228">
    <property type="term" value="P:thiamine biosynthetic process"/>
    <property type="evidence" value="ECO:0007669"/>
    <property type="project" value="UniProtKB-KW"/>
</dbReference>
<dbReference type="InterPro" id="IPR020536">
    <property type="entry name" value="ThiI_AANH"/>
</dbReference>
<dbReference type="GO" id="GO:0004810">
    <property type="term" value="F:CCA tRNA nucleotidyltransferase activity"/>
    <property type="evidence" value="ECO:0007669"/>
    <property type="project" value="InterPro"/>
</dbReference>
<dbReference type="InterPro" id="IPR004114">
    <property type="entry name" value="THUMP_dom"/>
</dbReference>
<evidence type="ECO:0000313" key="21">
    <source>
        <dbReference type="Proteomes" id="UP001165306"/>
    </source>
</evidence>
<evidence type="ECO:0000256" key="6">
    <source>
        <dbReference type="ARBA" id="ARBA00022840"/>
    </source>
</evidence>
<proteinExistence type="inferred from homology"/>
<evidence type="ECO:0000256" key="18">
    <source>
        <dbReference type="HAMAP-Rule" id="MF_00021"/>
    </source>
</evidence>
<dbReference type="CDD" id="cd01712">
    <property type="entry name" value="PPase_ThiI"/>
    <property type="match status" value="1"/>
</dbReference>
<dbReference type="HAMAP" id="MF_00021">
    <property type="entry name" value="ThiI"/>
    <property type="match status" value="1"/>
</dbReference>
<protein>
    <recommendedName>
        <fullName evidence="14 18">Probable tRNA sulfurtransferase</fullName>
        <ecNumber evidence="13 18">2.8.1.4</ecNumber>
    </recommendedName>
    <alternativeName>
        <fullName evidence="15 18">Sulfur carrier protein ThiS sulfurtransferase</fullName>
    </alternativeName>
    <alternativeName>
        <fullName evidence="16 18">Thiamine biosynthesis protein ThiI</fullName>
    </alternativeName>
    <alternativeName>
        <fullName evidence="17 18">tRNA 4-thiouridine synthase</fullName>
    </alternativeName>
</protein>
<dbReference type="FunFam" id="3.40.50.620:FF:000053">
    <property type="entry name" value="Probable tRNA sulfurtransferase"/>
    <property type="match status" value="1"/>
</dbReference>
<sequence length="410" mass="44931">MNGRVDSGYKPIVVARVHEVALKGANRPWFMHTLVQNVEHALRDVPHERVRVRNTRLVIPIPGLETWPTVRERLSWVFGVANFSLALETGLRQEEIQAGLAKLMELLGPPSGSYRVRAKRTNKSYPLTSPELERELGQFIKDRTGAPVNLTEPDVTYQVEILYDRALVSGEAVKGPGGLPVGVSGRVVVLLSGGFDSPVAAYRMMKRGCFVTLVHFHAYPYVRPISIEKAVEIARHLGRYQPGVRLIVVPIGDAQREIALASQPALRVVLYRRLMMRIATAIAYEQGAGAVVTGESLGQVSSQTLENMRVIGAVTDLPLLRPLVGFNKDEILGEAIQIGTEPISRVPDDDCCTVFIPRHPATHATLAQAEEAEQAFDSQALVASSLAQRTDYQGDPATWDVTLALAAATR</sequence>
<dbReference type="GO" id="GO:0009229">
    <property type="term" value="P:thiamine diphosphate biosynthetic process"/>
    <property type="evidence" value="ECO:0007669"/>
    <property type="project" value="UniProtKB-UniRule"/>
</dbReference>
<evidence type="ECO:0000313" key="20">
    <source>
        <dbReference type="EMBL" id="MCM8750473.1"/>
    </source>
</evidence>
<dbReference type="CDD" id="cd11716">
    <property type="entry name" value="THUMP_ThiI"/>
    <property type="match status" value="1"/>
</dbReference>
<feature type="binding site" evidence="18">
    <location>
        <begin position="190"/>
        <end position="191"/>
    </location>
    <ligand>
        <name>ATP</name>
        <dbReference type="ChEBI" id="CHEBI:30616"/>
    </ligand>
</feature>
<evidence type="ECO:0000259" key="19">
    <source>
        <dbReference type="PROSITE" id="PS51165"/>
    </source>
</evidence>
<comment type="pathway">
    <text evidence="18">Cofactor biosynthesis; thiamine diphosphate biosynthesis.</text>
</comment>
<accession>A0AA41WG41</accession>
<dbReference type="InterPro" id="IPR003720">
    <property type="entry name" value="tRNA_STrfase"/>
</dbReference>
<evidence type="ECO:0000256" key="5">
    <source>
        <dbReference type="ARBA" id="ARBA00022741"/>
    </source>
</evidence>
<evidence type="ECO:0000256" key="17">
    <source>
        <dbReference type="ARBA" id="ARBA00080570"/>
    </source>
</evidence>
<keyword evidence="4 18" id="KW-0808">Transferase</keyword>
<evidence type="ECO:0000256" key="12">
    <source>
        <dbReference type="ARBA" id="ARBA00061472"/>
    </source>
</evidence>
<comment type="catalytic activity">
    <reaction evidence="9 18">
        <text>[ThiI sulfur-carrier protein]-S-sulfanyl-L-cysteine + a uridine in tRNA + 2 reduced [2Fe-2S]-[ferredoxin] + ATP + H(+) = [ThiI sulfur-carrier protein]-L-cysteine + a 4-thiouridine in tRNA + 2 oxidized [2Fe-2S]-[ferredoxin] + AMP + diphosphate</text>
        <dbReference type="Rhea" id="RHEA:24176"/>
        <dbReference type="Rhea" id="RHEA-COMP:10000"/>
        <dbReference type="Rhea" id="RHEA-COMP:10001"/>
        <dbReference type="Rhea" id="RHEA-COMP:13337"/>
        <dbReference type="Rhea" id="RHEA-COMP:13338"/>
        <dbReference type="Rhea" id="RHEA-COMP:13339"/>
        <dbReference type="Rhea" id="RHEA-COMP:13340"/>
        <dbReference type="ChEBI" id="CHEBI:15378"/>
        <dbReference type="ChEBI" id="CHEBI:29950"/>
        <dbReference type="ChEBI" id="CHEBI:30616"/>
        <dbReference type="ChEBI" id="CHEBI:33019"/>
        <dbReference type="ChEBI" id="CHEBI:33737"/>
        <dbReference type="ChEBI" id="CHEBI:33738"/>
        <dbReference type="ChEBI" id="CHEBI:61963"/>
        <dbReference type="ChEBI" id="CHEBI:65315"/>
        <dbReference type="ChEBI" id="CHEBI:136798"/>
        <dbReference type="ChEBI" id="CHEBI:456215"/>
        <dbReference type="EC" id="2.8.1.4"/>
    </reaction>
</comment>
<dbReference type="SUPFAM" id="SSF52402">
    <property type="entry name" value="Adenine nucleotide alpha hydrolases-like"/>
    <property type="match status" value="1"/>
</dbReference>
<dbReference type="PROSITE" id="PS51165">
    <property type="entry name" value="THUMP"/>
    <property type="match status" value="1"/>
</dbReference>
<evidence type="ECO:0000256" key="8">
    <source>
        <dbReference type="ARBA" id="ARBA00022977"/>
    </source>
</evidence>
<evidence type="ECO:0000256" key="2">
    <source>
        <dbReference type="ARBA" id="ARBA00022490"/>
    </source>
</evidence>
<evidence type="ECO:0000256" key="3">
    <source>
        <dbReference type="ARBA" id="ARBA00022555"/>
    </source>
</evidence>
<dbReference type="InterPro" id="IPR050102">
    <property type="entry name" value="tRNA_sulfurtransferase_ThiI"/>
</dbReference>
<gene>
    <name evidence="18 20" type="primary">thiI</name>
    <name evidence="20" type="ORF">NET02_15095</name>
</gene>
<evidence type="ECO:0000256" key="9">
    <source>
        <dbReference type="ARBA" id="ARBA00050570"/>
    </source>
</evidence>
<evidence type="ECO:0000256" key="13">
    <source>
        <dbReference type="ARBA" id="ARBA00066827"/>
    </source>
</evidence>
<dbReference type="Gene3D" id="3.40.50.620">
    <property type="entry name" value="HUPs"/>
    <property type="match status" value="1"/>
</dbReference>
<evidence type="ECO:0000256" key="15">
    <source>
        <dbReference type="ARBA" id="ARBA00075337"/>
    </source>
</evidence>
<dbReference type="RefSeq" id="WP_284058262.1">
    <property type="nucleotide sequence ID" value="NZ_JAMSLR010000016.1"/>
</dbReference>
<dbReference type="Pfam" id="PF22025">
    <property type="entry name" value="ThiI_fer"/>
    <property type="match status" value="1"/>
</dbReference>
<keyword evidence="7 18" id="KW-0694">RNA-binding</keyword>
<dbReference type="NCBIfam" id="TIGR00342">
    <property type="entry name" value="tRNA uracil 4-sulfurtransferase ThiI"/>
    <property type="match status" value="1"/>
</dbReference>
<dbReference type="SMART" id="SM00981">
    <property type="entry name" value="THUMP"/>
    <property type="match status" value="1"/>
</dbReference>
<evidence type="ECO:0000256" key="4">
    <source>
        <dbReference type="ARBA" id="ARBA00022679"/>
    </source>
</evidence>
<dbReference type="GO" id="GO:0140741">
    <property type="term" value="F:tRNA-uracil-4 sulfurtransferase activity"/>
    <property type="evidence" value="ECO:0007669"/>
    <property type="project" value="UniProtKB-EC"/>
</dbReference>
<dbReference type="EMBL" id="JAMSLR010000016">
    <property type="protein sequence ID" value="MCM8750473.1"/>
    <property type="molecule type" value="Genomic_DNA"/>
</dbReference>
<feature type="binding site" evidence="18">
    <location>
        <position position="303"/>
    </location>
    <ligand>
        <name>ATP</name>
        <dbReference type="ChEBI" id="CHEBI:30616"/>
    </ligand>
</feature>
<comment type="catalytic activity">
    <reaction evidence="10 18">
        <text>[ThiS sulfur-carrier protein]-C-terminal Gly-Gly-AMP + S-sulfanyl-L-cysteinyl-[cysteine desulfurase] + AH2 = [ThiS sulfur-carrier protein]-C-terminal-Gly-aminoethanethioate + L-cysteinyl-[cysteine desulfurase] + A + AMP + 2 H(+)</text>
        <dbReference type="Rhea" id="RHEA:43340"/>
        <dbReference type="Rhea" id="RHEA-COMP:12157"/>
        <dbReference type="Rhea" id="RHEA-COMP:12158"/>
        <dbReference type="Rhea" id="RHEA-COMP:12910"/>
        <dbReference type="Rhea" id="RHEA-COMP:19908"/>
        <dbReference type="ChEBI" id="CHEBI:13193"/>
        <dbReference type="ChEBI" id="CHEBI:15378"/>
        <dbReference type="ChEBI" id="CHEBI:17499"/>
        <dbReference type="ChEBI" id="CHEBI:29950"/>
        <dbReference type="ChEBI" id="CHEBI:61963"/>
        <dbReference type="ChEBI" id="CHEBI:90618"/>
        <dbReference type="ChEBI" id="CHEBI:232372"/>
        <dbReference type="ChEBI" id="CHEBI:456215"/>
    </reaction>
</comment>
<dbReference type="Proteomes" id="UP001165306">
    <property type="component" value="Unassembled WGS sequence"/>
</dbReference>
<dbReference type="GO" id="GO:0002937">
    <property type="term" value="P:tRNA 4-thiouridine biosynthesis"/>
    <property type="evidence" value="ECO:0007669"/>
    <property type="project" value="TreeGrafter"/>
</dbReference>
<dbReference type="EC" id="2.8.1.4" evidence="13 18"/>
<keyword evidence="3 18" id="KW-0820">tRNA-binding</keyword>
<feature type="binding site" evidence="18">
    <location>
        <begin position="215"/>
        <end position="216"/>
    </location>
    <ligand>
        <name>ATP</name>
        <dbReference type="ChEBI" id="CHEBI:30616"/>
    </ligand>
</feature>
<comment type="caution">
    <text evidence="20">The sequence shown here is derived from an EMBL/GenBank/DDBJ whole genome shotgun (WGS) entry which is preliminary data.</text>
</comment>
<evidence type="ECO:0000256" key="10">
    <source>
        <dbReference type="ARBA" id="ARBA00052330"/>
    </source>
</evidence>
<dbReference type="InterPro" id="IPR054173">
    <property type="entry name" value="ThiI_fer"/>
</dbReference>
<comment type="subcellular location">
    <subcellularLocation>
        <location evidence="1 18">Cytoplasm</location>
    </subcellularLocation>
</comment>
<evidence type="ECO:0000256" key="16">
    <source>
        <dbReference type="ARBA" id="ARBA00077849"/>
    </source>
</evidence>
<keyword evidence="5 18" id="KW-0547">Nucleotide-binding</keyword>
<keyword evidence="6 18" id="KW-0067">ATP-binding</keyword>
<dbReference type="InterPro" id="IPR049962">
    <property type="entry name" value="THUMP_ThiI"/>
</dbReference>
<dbReference type="Pfam" id="PF02568">
    <property type="entry name" value="ThiI"/>
    <property type="match status" value="1"/>
</dbReference>
<comment type="function">
    <text evidence="11 18">Catalyzes the ATP-dependent transfer of a sulfur to tRNA to produce 4-thiouridine in position 8 of tRNAs, which functions as a near-UV photosensor. Also catalyzes the transfer of sulfur to the sulfur carrier protein ThiS, forming ThiS-thiocarboxylate. This is a step in the synthesis of thiazole, in the thiamine biosynthesis pathway. The sulfur is donated as persulfide by IscS.</text>
</comment>
<dbReference type="SUPFAM" id="SSF143437">
    <property type="entry name" value="THUMP domain-like"/>
    <property type="match status" value="1"/>
</dbReference>
<evidence type="ECO:0000256" key="11">
    <source>
        <dbReference type="ARBA" id="ARBA00058382"/>
    </source>
</evidence>
<organism evidence="20 21">
    <name type="scientific">Thermalbibacter longus</name>
    <dbReference type="NCBI Taxonomy" id="2951981"/>
    <lineage>
        <taxon>Bacteria</taxon>
        <taxon>Pseudomonadati</taxon>
        <taxon>Thermomicrobiota</taxon>
        <taxon>Thermomicrobia</taxon>
        <taxon>Thermomicrobiales</taxon>
        <taxon>Thermomicrobiaceae</taxon>
        <taxon>Thermalbibacter</taxon>
    </lineage>
</organism>
<evidence type="ECO:0000256" key="7">
    <source>
        <dbReference type="ARBA" id="ARBA00022884"/>
    </source>
</evidence>
<reference evidence="20" key="1">
    <citation type="submission" date="2022-06" db="EMBL/GenBank/DDBJ databases">
        <title>CFH 74404 Thermomicrobiaceae sp.</title>
        <authorList>
            <person name="Ming H."/>
            <person name="Li W.-J."/>
            <person name="Zhao Z."/>
        </authorList>
    </citation>
    <scope>NUCLEOTIDE SEQUENCE</scope>
    <source>
        <strain evidence="20">CFH 74404</strain>
    </source>
</reference>
<comment type="similarity">
    <text evidence="12 18">Belongs to the ThiI family.</text>
</comment>
<dbReference type="GO" id="GO:0000049">
    <property type="term" value="F:tRNA binding"/>
    <property type="evidence" value="ECO:0007669"/>
    <property type="project" value="UniProtKB-UniRule"/>
</dbReference>
<name>A0AA41WG41_9BACT</name>
<feature type="binding site" evidence="18">
    <location>
        <position position="294"/>
    </location>
    <ligand>
        <name>ATP</name>
        <dbReference type="ChEBI" id="CHEBI:30616"/>
    </ligand>
</feature>
<dbReference type="GO" id="GO:0052837">
    <property type="term" value="P:thiazole biosynthetic process"/>
    <property type="evidence" value="ECO:0007669"/>
    <property type="project" value="TreeGrafter"/>
</dbReference>
<keyword evidence="21" id="KW-1185">Reference proteome</keyword>
<evidence type="ECO:0000256" key="1">
    <source>
        <dbReference type="ARBA" id="ARBA00004496"/>
    </source>
</evidence>
<dbReference type="InterPro" id="IPR049961">
    <property type="entry name" value="ThiI_N"/>
</dbReference>
<dbReference type="PANTHER" id="PTHR43209:SF1">
    <property type="entry name" value="TRNA SULFURTRANSFERASE"/>
    <property type="match status" value="1"/>
</dbReference>
<dbReference type="GO" id="GO:0005829">
    <property type="term" value="C:cytosol"/>
    <property type="evidence" value="ECO:0007669"/>
    <property type="project" value="TreeGrafter"/>
</dbReference>
<dbReference type="AlphaFoldDB" id="A0AA41WG41"/>
<feature type="binding site" evidence="18">
    <location>
        <position position="272"/>
    </location>
    <ligand>
        <name>ATP</name>
        <dbReference type="ChEBI" id="CHEBI:30616"/>
    </ligand>
</feature>
<dbReference type="InterPro" id="IPR014729">
    <property type="entry name" value="Rossmann-like_a/b/a_fold"/>
</dbReference>
<dbReference type="PANTHER" id="PTHR43209">
    <property type="entry name" value="TRNA SULFURTRANSFERASE"/>
    <property type="match status" value="1"/>
</dbReference>
<feature type="domain" description="THUMP" evidence="19">
    <location>
        <begin position="68"/>
        <end position="172"/>
    </location>
</feature>
<dbReference type="Gene3D" id="3.30.2130.30">
    <property type="match status" value="1"/>
</dbReference>
<keyword evidence="2 18" id="KW-0963">Cytoplasm</keyword>
<dbReference type="GO" id="GO:0005524">
    <property type="term" value="F:ATP binding"/>
    <property type="evidence" value="ECO:0007669"/>
    <property type="project" value="UniProtKB-UniRule"/>
</dbReference>
<evidence type="ECO:0000256" key="14">
    <source>
        <dbReference type="ARBA" id="ARBA00071867"/>
    </source>
</evidence>
<dbReference type="Pfam" id="PF02926">
    <property type="entry name" value="THUMP"/>
    <property type="match status" value="1"/>
</dbReference>
<keyword evidence="8 18" id="KW-0784">Thiamine biosynthesis</keyword>